<dbReference type="AlphaFoldDB" id="A0A545ANU2"/>
<evidence type="ECO:0000256" key="2">
    <source>
        <dbReference type="ARBA" id="ARBA00022723"/>
    </source>
</evidence>
<dbReference type="InterPro" id="IPR023214">
    <property type="entry name" value="HAD_sf"/>
</dbReference>
<dbReference type="InParanoid" id="A0A545ANU2"/>
<dbReference type="InterPro" id="IPR051806">
    <property type="entry name" value="HAD-like_SPP"/>
</dbReference>
<sequence length="217" mass="22820">MQPVGVPKRAVIFDFDGVIMDTESAVVRAWRDECGALRLPFDEVAFAAAVGSTSLAPERVLALLGPAVHPGEFAVRVRARLRESSAELPVLPGVRELLAEAAEAGVPTAVASSASADWVRPHLRRAGLLDSFATIVSRDDAERKKPAPDLYLTALARLRVSPDATVAIEDSATGVAAARAAGLRCVAVPGPVTVGHDFADADLRLPTLADVRLADLF</sequence>
<dbReference type="SFLD" id="SFLDG01129">
    <property type="entry name" value="C1.5:_HAD__Beta-PGM__Phosphata"/>
    <property type="match status" value="1"/>
</dbReference>
<accession>A0A545ANU2</accession>
<evidence type="ECO:0000313" key="5">
    <source>
        <dbReference type="Proteomes" id="UP000317982"/>
    </source>
</evidence>
<evidence type="ECO:0000256" key="3">
    <source>
        <dbReference type="ARBA" id="ARBA00022801"/>
    </source>
</evidence>
<dbReference type="InterPro" id="IPR036412">
    <property type="entry name" value="HAD-like_sf"/>
</dbReference>
<dbReference type="InterPro" id="IPR023198">
    <property type="entry name" value="PGP-like_dom2"/>
</dbReference>
<dbReference type="InterPro" id="IPR041492">
    <property type="entry name" value="HAD_2"/>
</dbReference>
<dbReference type="EMBL" id="VIRS01000015">
    <property type="protein sequence ID" value="TQS42953.1"/>
    <property type="molecule type" value="Genomic_DNA"/>
</dbReference>
<dbReference type="PRINTS" id="PR00413">
    <property type="entry name" value="HADHALOGNASE"/>
</dbReference>
<gene>
    <name evidence="4" type="ORF">FL583_21145</name>
</gene>
<keyword evidence="2" id="KW-0479">Metal-binding</keyword>
<evidence type="ECO:0000256" key="1">
    <source>
        <dbReference type="ARBA" id="ARBA00006171"/>
    </source>
</evidence>
<protein>
    <submittedName>
        <fullName evidence="4">HAD-IA family hydrolase</fullName>
    </submittedName>
</protein>
<comment type="similarity">
    <text evidence="1">Belongs to the HAD-like hydrolase superfamily. CbbY/CbbZ/Gph/YieH family.</text>
</comment>
<dbReference type="InterPro" id="IPR006439">
    <property type="entry name" value="HAD-SF_hydro_IA"/>
</dbReference>
<dbReference type="PANTHER" id="PTHR43481:SF4">
    <property type="entry name" value="GLYCEROL-1-PHOSPHATE PHOSPHOHYDROLASE 1-RELATED"/>
    <property type="match status" value="1"/>
</dbReference>
<dbReference type="SUPFAM" id="SSF56784">
    <property type="entry name" value="HAD-like"/>
    <property type="match status" value="1"/>
</dbReference>
<organism evidence="4 5">
    <name type="scientific">Cryptosporangium phraense</name>
    <dbReference type="NCBI Taxonomy" id="2593070"/>
    <lineage>
        <taxon>Bacteria</taxon>
        <taxon>Bacillati</taxon>
        <taxon>Actinomycetota</taxon>
        <taxon>Actinomycetes</taxon>
        <taxon>Cryptosporangiales</taxon>
        <taxon>Cryptosporangiaceae</taxon>
        <taxon>Cryptosporangium</taxon>
    </lineage>
</organism>
<dbReference type="GO" id="GO:0050308">
    <property type="term" value="F:sugar-phosphatase activity"/>
    <property type="evidence" value="ECO:0007669"/>
    <property type="project" value="TreeGrafter"/>
</dbReference>
<name>A0A545ANU2_9ACTN</name>
<evidence type="ECO:0000313" key="4">
    <source>
        <dbReference type="EMBL" id="TQS42953.1"/>
    </source>
</evidence>
<keyword evidence="3 4" id="KW-0378">Hydrolase</keyword>
<dbReference type="Gene3D" id="3.40.50.1000">
    <property type="entry name" value="HAD superfamily/HAD-like"/>
    <property type="match status" value="1"/>
</dbReference>
<reference evidence="4 5" key="1">
    <citation type="submission" date="2019-07" db="EMBL/GenBank/DDBJ databases">
        <title>Cryptosporangium phraense sp. nov., isolated from plant litter.</title>
        <authorList>
            <person name="Suriyachadkun C."/>
        </authorList>
    </citation>
    <scope>NUCLEOTIDE SEQUENCE [LARGE SCALE GENOMIC DNA]</scope>
    <source>
        <strain evidence="4 5">A-T 5661</strain>
    </source>
</reference>
<dbReference type="PANTHER" id="PTHR43481">
    <property type="entry name" value="FRUCTOSE-1-PHOSPHATE PHOSPHATASE"/>
    <property type="match status" value="1"/>
</dbReference>
<dbReference type="FunFam" id="3.40.50.1000:FF:000036">
    <property type="entry name" value="HAD family hydrolase"/>
    <property type="match status" value="1"/>
</dbReference>
<dbReference type="Gene3D" id="1.10.150.240">
    <property type="entry name" value="Putative phosphatase, domain 2"/>
    <property type="match status" value="1"/>
</dbReference>
<dbReference type="SFLD" id="SFLDS00003">
    <property type="entry name" value="Haloacid_Dehalogenase"/>
    <property type="match status" value="1"/>
</dbReference>
<dbReference type="Pfam" id="PF13419">
    <property type="entry name" value="HAD_2"/>
    <property type="match status" value="1"/>
</dbReference>
<dbReference type="Proteomes" id="UP000317982">
    <property type="component" value="Unassembled WGS sequence"/>
</dbReference>
<comment type="caution">
    <text evidence="4">The sequence shown here is derived from an EMBL/GenBank/DDBJ whole genome shotgun (WGS) entry which is preliminary data.</text>
</comment>
<dbReference type="SFLD" id="SFLDG01135">
    <property type="entry name" value="C1.5.6:_HAD__Beta-PGM__Phospha"/>
    <property type="match status" value="1"/>
</dbReference>
<dbReference type="OrthoDB" id="9793014at2"/>
<proteinExistence type="inferred from homology"/>
<keyword evidence="5" id="KW-1185">Reference proteome</keyword>
<dbReference type="GO" id="GO:0046872">
    <property type="term" value="F:metal ion binding"/>
    <property type="evidence" value="ECO:0007669"/>
    <property type="project" value="UniProtKB-KW"/>
</dbReference>
<dbReference type="NCBIfam" id="TIGR01509">
    <property type="entry name" value="HAD-SF-IA-v3"/>
    <property type="match status" value="1"/>
</dbReference>